<dbReference type="InterPro" id="IPR013320">
    <property type="entry name" value="ConA-like_dom_sf"/>
</dbReference>
<evidence type="ECO:0000259" key="3">
    <source>
        <dbReference type="PROSITE" id="PS51762"/>
    </source>
</evidence>
<gene>
    <name evidence="4" type="ORF">FYJ85_08185</name>
</gene>
<keyword evidence="2" id="KW-0732">Signal</keyword>
<feature type="chain" id="PRO_5032859563" evidence="2">
    <location>
        <begin position="22"/>
        <end position="285"/>
    </location>
</feature>
<dbReference type="AlphaFoldDB" id="A0A844G288"/>
<keyword evidence="4" id="KW-0378">Hydrolase</keyword>
<dbReference type="GO" id="GO:0004553">
    <property type="term" value="F:hydrolase activity, hydrolyzing O-glycosyl compounds"/>
    <property type="evidence" value="ECO:0007669"/>
    <property type="project" value="InterPro"/>
</dbReference>
<dbReference type="PANTHER" id="PTHR10963:SF55">
    <property type="entry name" value="GLYCOSIDE HYDROLASE FAMILY 16 PROTEIN"/>
    <property type="match status" value="1"/>
</dbReference>
<dbReference type="CDD" id="cd08023">
    <property type="entry name" value="GH16_laminarinase_like"/>
    <property type="match status" value="1"/>
</dbReference>
<dbReference type="Pfam" id="PF00722">
    <property type="entry name" value="Glyco_hydro_16"/>
    <property type="match status" value="1"/>
</dbReference>
<evidence type="ECO:0000256" key="1">
    <source>
        <dbReference type="ARBA" id="ARBA00006865"/>
    </source>
</evidence>
<dbReference type="GO" id="GO:0005975">
    <property type="term" value="P:carbohydrate metabolic process"/>
    <property type="evidence" value="ECO:0007669"/>
    <property type="project" value="InterPro"/>
</dbReference>
<dbReference type="Proteomes" id="UP000435649">
    <property type="component" value="Unassembled WGS sequence"/>
</dbReference>
<protein>
    <submittedName>
        <fullName evidence="4">Glycoside hydrolase family 16 protein</fullName>
    </submittedName>
</protein>
<comment type="similarity">
    <text evidence="1">Belongs to the glycosyl hydrolase 16 family.</text>
</comment>
<keyword evidence="5" id="KW-1185">Reference proteome</keyword>
<organism evidence="4 5">
    <name type="scientific">Victivallis lenta</name>
    <dbReference type="NCBI Taxonomy" id="2606640"/>
    <lineage>
        <taxon>Bacteria</taxon>
        <taxon>Pseudomonadati</taxon>
        <taxon>Lentisphaerota</taxon>
        <taxon>Lentisphaeria</taxon>
        <taxon>Victivallales</taxon>
        <taxon>Victivallaceae</taxon>
        <taxon>Victivallis</taxon>
    </lineage>
</organism>
<feature type="signal peptide" evidence="2">
    <location>
        <begin position="1"/>
        <end position="21"/>
    </location>
</feature>
<dbReference type="EMBL" id="VUNS01000007">
    <property type="protein sequence ID" value="MST97022.1"/>
    <property type="molecule type" value="Genomic_DNA"/>
</dbReference>
<comment type="caution">
    <text evidence="4">The sequence shown here is derived from an EMBL/GenBank/DDBJ whole genome shotgun (WGS) entry which is preliminary data.</text>
</comment>
<dbReference type="RefSeq" id="WP_106053658.1">
    <property type="nucleotide sequence ID" value="NZ_VUNS01000007.1"/>
</dbReference>
<proteinExistence type="inferred from homology"/>
<sequence length="285" mass="32727">MICNQSILFAAILGLGVFGTAATEAVEIRERDGWDLVWADEFNTPGQPDPEEWTYDRGLRRNQESQFYTDKPENCRIEDGKLILEARRERVKNPNFVPGSSNWKEAEFAEYTSACVVAKRDFLYGRLEIRAKIPAGKGTWPAFWLLGKSGYAGKWWPECGEIDILEYLGKDPSNIINDVHYKGSDGKHKHAARRISAGAPSEDFHIYALEWDETELRFYYDDRMTSKFTIAEADSGDENPFRHPFELRLNFALGGWGGTVDPQILPLRYEIDYVRHYQKKNQAAE</sequence>
<feature type="domain" description="GH16" evidence="3">
    <location>
        <begin position="42"/>
        <end position="282"/>
    </location>
</feature>
<evidence type="ECO:0000256" key="2">
    <source>
        <dbReference type="SAM" id="SignalP"/>
    </source>
</evidence>
<dbReference type="SUPFAM" id="SSF49899">
    <property type="entry name" value="Concanavalin A-like lectins/glucanases"/>
    <property type="match status" value="1"/>
</dbReference>
<dbReference type="PROSITE" id="PS51762">
    <property type="entry name" value="GH16_2"/>
    <property type="match status" value="1"/>
</dbReference>
<evidence type="ECO:0000313" key="5">
    <source>
        <dbReference type="Proteomes" id="UP000435649"/>
    </source>
</evidence>
<dbReference type="PANTHER" id="PTHR10963">
    <property type="entry name" value="GLYCOSYL HYDROLASE-RELATED"/>
    <property type="match status" value="1"/>
</dbReference>
<name>A0A844G288_9BACT</name>
<evidence type="ECO:0000313" key="4">
    <source>
        <dbReference type="EMBL" id="MST97022.1"/>
    </source>
</evidence>
<dbReference type="Gene3D" id="2.60.120.200">
    <property type="match status" value="1"/>
</dbReference>
<dbReference type="InterPro" id="IPR000757">
    <property type="entry name" value="Beta-glucanase-like"/>
</dbReference>
<dbReference type="InterPro" id="IPR050546">
    <property type="entry name" value="Glycosyl_Hydrlase_16"/>
</dbReference>
<accession>A0A844G288</accession>
<reference evidence="4 5" key="1">
    <citation type="submission" date="2019-08" db="EMBL/GenBank/DDBJ databases">
        <title>In-depth cultivation of the pig gut microbiome towards novel bacterial diversity and tailored functional studies.</title>
        <authorList>
            <person name="Wylensek D."/>
            <person name="Hitch T.C.A."/>
            <person name="Clavel T."/>
        </authorList>
    </citation>
    <scope>NUCLEOTIDE SEQUENCE [LARGE SCALE GENOMIC DNA]</scope>
    <source>
        <strain evidence="4 5">BBE-744-WT-12</strain>
    </source>
</reference>